<evidence type="ECO:0000256" key="7">
    <source>
        <dbReference type="ARBA" id="ARBA00022759"/>
    </source>
</evidence>
<keyword evidence="10" id="KW-0460">Magnesium</keyword>
<evidence type="ECO:0000259" key="18">
    <source>
        <dbReference type="PROSITE" id="PS50994"/>
    </source>
</evidence>
<keyword evidence="15" id="KW-0233">DNA recombination</keyword>
<keyword evidence="16" id="KW-0511">Multifunctional enzyme</keyword>
<dbReference type="Pfam" id="PF25597">
    <property type="entry name" value="SH3_retrovirus"/>
    <property type="match status" value="1"/>
</dbReference>
<dbReference type="Pfam" id="PF22936">
    <property type="entry name" value="Pol_BBD"/>
    <property type="match status" value="1"/>
</dbReference>
<evidence type="ECO:0000256" key="16">
    <source>
        <dbReference type="ARBA" id="ARBA00023268"/>
    </source>
</evidence>
<name>A0AAW2I878_9NEOP</name>
<evidence type="ECO:0000256" key="2">
    <source>
        <dbReference type="ARBA" id="ARBA00022612"/>
    </source>
</evidence>
<keyword evidence="2" id="KW-1188">Viral release from host cell</keyword>
<evidence type="ECO:0000256" key="13">
    <source>
        <dbReference type="ARBA" id="ARBA00022932"/>
    </source>
</evidence>
<dbReference type="SUPFAM" id="SSF53098">
    <property type="entry name" value="Ribonuclease H-like"/>
    <property type="match status" value="1"/>
</dbReference>
<dbReference type="EMBL" id="JARGDH010000001">
    <property type="protein sequence ID" value="KAL0278101.1"/>
    <property type="molecule type" value="Genomic_DNA"/>
</dbReference>
<dbReference type="PANTHER" id="PTHR42648:SF11">
    <property type="entry name" value="TRANSPOSON TY4-P GAG-POL POLYPROTEIN"/>
    <property type="match status" value="1"/>
</dbReference>
<organism evidence="19">
    <name type="scientific">Menopon gallinae</name>
    <name type="common">poultry shaft louse</name>
    <dbReference type="NCBI Taxonomy" id="328185"/>
    <lineage>
        <taxon>Eukaryota</taxon>
        <taxon>Metazoa</taxon>
        <taxon>Ecdysozoa</taxon>
        <taxon>Arthropoda</taxon>
        <taxon>Hexapoda</taxon>
        <taxon>Insecta</taxon>
        <taxon>Pterygota</taxon>
        <taxon>Neoptera</taxon>
        <taxon>Paraneoptera</taxon>
        <taxon>Psocodea</taxon>
        <taxon>Troctomorpha</taxon>
        <taxon>Phthiraptera</taxon>
        <taxon>Amblycera</taxon>
        <taxon>Menoponidae</taxon>
        <taxon>Menopon</taxon>
    </lineage>
</organism>
<keyword evidence="13" id="KW-0808">Transferase</keyword>
<keyword evidence="13" id="KW-0239">DNA-directed DNA polymerase</keyword>
<dbReference type="InterPro" id="IPR054722">
    <property type="entry name" value="PolX-like_BBD"/>
</dbReference>
<proteinExistence type="predicted"/>
<keyword evidence="13" id="KW-0548">Nucleotidyltransferase</keyword>
<comment type="caution">
    <text evidence="19">The sequence shown here is derived from an EMBL/GenBank/DDBJ whole genome shotgun (WGS) entry which is preliminary data.</text>
</comment>
<evidence type="ECO:0000256" key="5">
    <source>
        <dbReference type="ARBA" id="ARBA00022723"/>
    </source>
</evidence>
<dbReference type="GO" id="GO:0006310">
    <property type="term" value="P:DNA recombination"/>
    <property type="evidence" value="ECO:0007669"/>
    <property type="project" value="UniProtKB-KW"/>
</dbReference>
<keyword evidence="12" id="KW-0695">RNA-directed DNA polymerase</keyword>
<evidence type="ECO:0000256" key="14">
    <source>
        <dbReference type="ARBA" id="ARBA00023113"/>
    </source>
</evidence>
<dbReference type="GO" id="GO:0003964">
    <property type="term" value="F:RNA-directed DNA polymerase activity"/>
    <property type="evidence" value="ECO:0007669"/>
    <property type="project" value="UniProtKB-KW"/>
</dbReference>
<evidence type="ECO:0000256" key="17">
    <source>
        <dbReference type="SAM" id="MobiDB-lite"/>
    </source>
</evidence>
<evidence type="ECO:0000256" key="10">
    <source>
        <dbReference type="ARBA" id="ARBA00022842"/>
    </source>
</evidence>
<sequence>MNASENKLSNRKFWYCDSGASCYITWCKNLLSEYKEFSTPEVILLGKAGTSMKAFGTGNIRLQSYHSGKWHTSYLANVRYVPEASANLYSAKAAALNGFETVLNNKGVVVRRKKYNAVVATGKIRNNLFAMNFKIPKYEEFSSARLATTSDTLQTYHERLGHQNKKHVKEILSRMNIPVKDEKESVCDGCAIGKMHRLPFRSRPNRATKTGEIIHADLNGPIKVSRRSSIFFLNTFLKETKTKGHIIKSFRCDGGKEFDNICTREILSEFGVELLIGPPYSPQQNGSAERENRTIVEAARSMLNSCGLPKSLWAEACSTAVYLLNLTGKSSEPNKTPFEIWYNKKVLNLNHLRIFGTPCYVHIPKQKRLKFDDKASAGHMVGYVNERDGYRVWIPKFRIVICTHDVKFKPERPCTAQSVSENPDDIPETPKIPDNLEKSRTSIIVENLESEHFQNPEPSALDTHESEISEIIEDSESEPEDCRNERLRGRPEILRSGKPGRPRKIYRTPKLPIQKRSVMSEEIKSILKNDTWELIDRPADKEVIRSRMVLINKYRADGTFERSKARLVARGFSQKPGIHFHETFAPVARLGTIRLANALAAKYGMAIKQLDIASAFLQGKLQETVLMKPLERLEEILEIILNDRKTEPNIRRKAEPMLQKARTGNTVCLMRKSLYGLRQAGRCWNIELNSALLSFGAKPTKSDPCL</sequence>
<keyword evidence="14" id="KW-0917">Virion maturation</keyword>
<keyword evidence="4" id="KW-0540">Nuclease</keyword>
<dbReference type="InterPro" id="IPR057670">
    <property type="entry name" value="SH3_retrovirus"/>
</dbReference>
<evidence type="ECO:0000256" key="1">
    <source>
        <dbReference type="ARBA" id="ARBA00002180"/>
    </source>
</evidence>
<dbReference type="Pfam" id="PF13976">
    <property type="entry name" value="gag_pre-integrs"/>
    <property type="match status" value="1"/>
</dbReference>
<dbReference type="InterPro" id="IPR001584">
    <property type="entry name" value="Integrase_cat-core"/>
</dbReference>
<dbReference type="GO" id="GO:0008233">
    <property type="term" value="F:peptidase activity"/>
    <property type="evidence" value="ECO:0007669"/>
    <property type="project" value="UniProtKB-KW"/>
</dbReference>
<dbReference type="GO" id="GO:0046872">
    <property type="term" value="F:metal ion binding"/>
    <property type="evidence" value="ECO:0007669"/>
    <property type="project" value="UniProtKB-KW"/>
</dbReference>
<keyword evidence="9" id="KW-0067">ATP-binding</keyword>
<evidence type="ECO:0000313" key="19">
    <source>
        <dbReference type="EMBL" id="KAL0278101.1"/>
    </source>
</evidence>
<feature type="region of interest" description="Disordered" evidence="17">
    <location>
        <begin position="414"/>
        <end position="434"/>
    </location>
</feature>
<dbReference type="GO" id="GO:0006508">
    <property type="term" value="P:proteolysis"/>
    <property type="evidence" value="ECO:0007669"/>
    <property type="project" value="UniProtKB-KW"/>
</dbReference>
<evidence type="ECO:0000256" key="15">
    <source>
        <dbReference type="ARBA" id="ARBA00023172"/>
    </source>
</evidence>
<keyword evidence="5" id="KW-0479">Metal-binding</keyword>
<dbReference type="Pfam" id="PF07727">
    <property type="entry name" value="RVT_2"/>
    <property type="match status" value="1"/>
</dbReference>
<accession>A0AAW2I878</accession>
<dbReference type="GO" id="GO:0015074">
    <property type="term" value="P:DNA integration"/>
    <property type="evidence" value="ECO:0007669"/>
    <property type="project" value="UniProtKB-KW"/>
</dbReference>
<keyword evidence="3" id="KW-0645">Protease</keyword>
<dbReference type="InterPro" id="IPR039537">
    <property type="entry name" value="Retrotran_Ty1/copia-like"/>
</dbReference>
<dbReference type="PANTHER" id="PTHR42648">
    <property type="entry name" value="TRANSPOSASE, PUTATIVE-RELATED"/>
    <property type="match status" value="1"/>
</dbReference>
<keyword evidence="11" id="KW-0229">DNA integration</keyword>
<evidence type="ECO:0000256" key="9">
    <source>
        <dbReference type="ARBA" id="ARBA00022840"/>
    </source>
</evidence>
<comment type="function">
    <text evidence="1">The aspartyl protease (PR) mediates the proteolytic cleavages of the Gag and Gag-Pol polyproteins after assembly of the VLP.</text>
</comment>
<feature type="domain" description="Integrase catalytic" evidence="18">
    <location>
        <begin position="224"/>
        <end position="345"/>
    </location>
</feature>
<evidence type="ECO:0000256" key="6">
    <source>
        <dbReference type="ARBA" id="ARBA00022741"/>
    </source>
</evidence>
<dbReference type="GO" id="GO:0005524">
    <property type="term" value="F:ATP binding"/>
    <property type="evidence" value="ECO:0007669"/>
    <property type="project" value="UniProtKB-KW"/>
</dbReference>
<gene>
    <name evidence="19" type="ORF">PYX00_000010</name>
</gene>
<dbReference type="InterPro" id="IPR036397">
    <property type="entry name" value="RNaseH_sf"/>
</dbReference>
<evidence type="ECO:0000256" key="8">
    <source>
        <dbReference type="ARBA" id="ARBA00022801"/>
    </source>
</evidence>
<dbReference type="InterPro" id="IPR025724">
    <property type="entry name" value="GAG-pre-integrase_dom"/>
</dbReference>
<keyword evidence="6" id="KW-0547">Nucleotide-binding</keyword>
<dbReference type="GO" id="GO:0004519">
    <property type="term" value="F:endonuclease activity"/>
    <property type="evidence" value="ECO:0007669"/>
    <property type="project" value="UniProtKB-KW"/>
</dbReference>
<evidence type="ECO:0000256" key="3">
    <source>
        <dbReference type="ARBA" id="ARBA00022670"/>
    </source>
</evidence>
<dbReference type="PROSITE" id="PS50994">
    <property type="entry name" value="INTEGRASE"/>
    <property type="match status" value="1"/>
</dbReference>
<evidence type="ECO:0000256" key="11">
    <source>
        <dbReference type="ARBA" id="ARBA00022908"/>
    </source>
</evidence>
<dbReference type="InterPro" id="IPR012337">
    <property type="entry name" value="RNaseH-like_sf"/>
</dbReference>
<dbReference type="GO" id="GO:0003676">
    <property type="term" value="F:nucleic acid binding"/>
    <property type="evidence" value="ECO:0007669"/>
    <property type="project" value="InterPro"/>
</dbReference>
<reference evidence="19" key="1">
    <citation type="journal article" date="2024" name="Gigascience">
        <title>Chromosome-level genome of the poultry shaft louse Menopon gallinae provides insight into the host-switching and adaptive evolution of parasitic lice.</title>
        <authorList>
            <person name="Xu Y."/>
            <person name="Ma L."/>
            <person name="Liu S."/>
            <person name="Liang Y."/>
            <person name="Liu Q."/>
            <person name="He Z."/>
            <person name="Tian L."/>
            <person name="Duan Y."/>
            <person name="Cai W."/>
            <person name="Li H."/>
            <person name="Song F."/>
        </authorList>
    </citation>
    <scope>NUCLEOTIDE SEQUENCE</scope>
    <source>
        <strain evidence="19">Cailab_2023a</strain>
    </source>
</reference>
<dbReference type="InterPro" id="IPR013103">
    <property type="entry name" value="RVT_2"/>
</dbReference>
<evidence type="ECO:0000256" key="12">
    <source>
        <dbReference type="ARBA" id="ARBA00022918"/>
    </source>
</evidence>
<keyword evidence="8" id="KW-0378">Hydrolase</keyword>
<keyword evidence="7" id="KW-0255">Endonuclease</keyword>
<protein>
    <recommendedName>
        <fullName evidence="18">Integrase catalytic domain-containing protein</fullName>
    </recommendedName>
</protein>
<dbReference type="AlphaFoldDB" id="A0AAW2I878"/>
<dbReference type="GO" id="GO:0003887">
    <property type="term" value="F:DNA-directed DNA polymerase activity"/>
    <property type="evidence" value="ECO:0007669"/>
    <property type="project" value="UniProtKB-KW"/>
</dbReference>
<dbReference type="Gene3D" id="3.30.420.10">
    <property type="entry name" value="Ribonuclease H-like superfamily/Ribonuclease H"/>
    <property type="match status" value="1"/>
</dbReference>
<evidence type="ECO:0000256" key="4">
    <source>
        <dbReference type="ARBA" id="ARBA00022722"/>
    </source>
</evidence>